<dbReference type="EMBL" id="PVXM01000055">
    <property type="protein sequence ID" value="PRR69511.1"/>
    <property type="molecule type" value="Genomic_DNA"/>
</dbReference>
<dbReference type="OrthoDB" id="1809479at2"/>
<evidence type="ECO:0000313" key="2">
    <source>
        <dbReference type="EMBL" id="PRR69511.1"/>
    </source>
</evidence>
<keyword evidence="1" id="KW-0812">Transmembrane</keyword>
<reference evidence="2 3" key="1">
    <citation type="submission" date="2018-03" db="EMBL/GenBank/DDBJ databases">
        <title>Genome sequence of Moorella humiferrea DSM 23265.</title>
        <authorList>
            <person name="Poehlein A."/>
            <person name="Daniel R."/>
        </authorList>
    </citation>
    <scope>NUCLEOTIDE SEQUENCE [LARGE SCALE GENOMIC DNA]</scope>
    <source>
        <strain evidence="2 3">DSM 23265</strain>
    </source>
</reference>
<proteinExistence type="predicted"/>
<gene>
    <name evidence="2" type="ORF">MOHU_23150</name>
</gene>
<dbReference type="Proteomes" id="UP000238415">
    <property type="component" value="Unassembled WGS sequence"/>
</dbReference>
<evidence type="ECO:0000256" key="1">
    <source>
        <dbReference type="SAM" id="Phobius"/>
    </source>
</evidence>
<dbReference type="RefSeq" id="WP_106006237.1">
    <property type="nucleotide sequence ID" value="NZ_CP136419.1"/>
</dbReference>
<keyword evidence="3" id="KW-1185">Reference proteome</keyword>
<dbReference type="AlphaFoldDB" id="A0A2T0ALL0"/>
<organism evidence="2 3">
    <name type="scientific">Neomoorella humiferrea</name>
    <dbReference type="NCBI Taxonomy" id="676965"/>
    <lineage>
        <taxon>Bacteria</taxon>
        <taxon>Bacillati</taxon>
        <taxon>Bacillota</taxon>
        <taxon>Clostridia</taxon>
        <taxon>Neomoorellales</taxon>
        <taxon>Neomoorellaceae</taxon>
        <taxon>Neomoorella</taxon>
    </lineage>
</organism>
<keyword evidence="1" id="KW-0472">Membrane</keyword>
<feature type="transmembrane region" description="Helical" evidence="1">
    <location>
        <begin position="12"/>
        <end position="34"/>
    </location>
</feature>
<keyword evidence="1" id="KW-1133">Transmembrane helix</keyword>
<protein>
    <submittedName>
        <fullName evidence="2">Uncharacterized protein</fullName>
    </submittedName>
</protein>
<name>A0A2T0ALL0_9FIRM</name>
<feature type="transmembrane region" description="Helical" evidence="1">
    <location>
        <begin position="46"/>
        <end position="66"/>
    </location>
</feature>
<accession>A0A2T0ALL0</accession>
<evidence type="ECO:0000313" key="3">
    <source>
        <dbReference type="Proteomes" id="UP000238415"/>
    </source>
</evidence>
<sequence length="72" mass="7937">MQDLEAKTAKQAAIIYTGISLALALIFLLITFFNGKSYTAVARIGGTIWVFILSMIITMPIVIPYVKKRVMG</sequence>
<comment type="caution">
    <text evidence="2">The sequence shown here is derived from an EMBL/GenBank/DDBJ whole genome shotgun (WGS) entry which is preliminary data.</text>
</comment>